<dbReference type="InterPro" id="IPR001902">
    <property type="entry name" value="SLC26A/SulP_fam"/>
</dbReference>
<dbReference type="Proteomes" id="UP001142055">
    <property type="component" value="Chromosome 3"/>
</dbReference>
<proteinExistence type="predicted"/>
<evidence type="ECO:0000313" key="8">
    <source>
        <dbReference type="Proteomes" id="UP001142055"/>
    </source>
</evidence>
<dbReference type="SUPFAM" id="SSF52091">
    <property type="entry name" value="SpoIIaa-like"/>
    <property type="match status" value="1"/>
</dbReference>
<dbReference type="InterPro" id="IPR036513">
    <property type="entry name" value="STAS_dom_sf"/>
</dbReference>
<keyword evidence="3 5" id="KW-1133">Transmembrane helix</keyword>
<feature type="domain" description="STAS" evidence="6">
    <location>
        <begin position="592"/>
        <end position="813"/>
    </location>
</feature>
<evidence type="ECO:0000256" key="4">
    <source>
        <dbReference type="ARBA" id="ARBA00023136"/>
    </source>
</evidence>
<dbReference type="Pfam" id="PF00916">
    <property type="entry name" value="Sulfate_transp"/>
    <property type="match status" value="3"/>
</dbReference>
<dbReference type="OMA" id="WISEYPR"/>
<organism evidence="7 8">
    <name type="scientific">Blomia tropicalis</name>
    <name type="common">Mite</name>
    <dbReference type="NCBI Taxonomy" id="40697"/>
    <lineage>
        <taxon>Eukaryota</taxon>
        <taxon>Metazoa</taxon>
        <taxon>Ecdysozoa</taxon>
        <taxon>Arthropoda</taxon>
        <taxon>Chelicerata</taxon>
        <taxon>Arachnida</taxon>
        <taxon>Acari</taxon>
        <taxon>Acariformes</taxon>
        <taxon>Sarcoptiformes</taxon>
        <taxon>Astigmata</taxon>
        <taxon>Glycyphagoidea</taxon>
        <taxon>Echimyopodidae</taxon>
        <taxon>Blomia</taxon>
    </lineage>
</organism>
<feature type="transmembrane region" description="Helical" evidence="5">
    <location>
        <begin position="532"/>
        <end position="558"/>
    </location>
</feature>
<comment type="caution">
    <text evidence="7">The sequence shown here is derived from an EMBL/GenBank/DDBJ whole genome shotgun (WGS) entry which is preliminary data.</text>
</comment>
<dbReference type="Pfam" id="PF01740">
    <property type="entry name" value="STAS"/>
    <property type="match status" value="1"/>
</dbReference>
<dbReference type="GO" id="GO:0016020">
    <property type="term" value="C:membrane"/>
    <property type="evidence" value="ECO:0007669"/>
    <property type="project" value="UniProtKB-SubCell"/>
</dbReference>
<keyword evidence="4 5" id="KW-0472">Membrane</keyword>
<dbReference type="AlphaFoldDB" id="A0A9Q0RJY8"/>
<evidence type="ECO:0000256" key="5">
    <source>
        <dbReference type="SAM" id="Phobius"/>
    </source>
</evidence>
<reference evidence="7" key="1">
    <citation type="submission" date="2022-12" db="EMBL/GenBank/DDBJ databases">
        <title>Genome assemblies of Blomia tropicalis.</title>
        <authorList>
            <person name="Cui Y."/>
        </authorList>
    </citation>
    <scope>NUCLEOTIDE SEQUENCE</scope>
    <source>
        <tissue evidence="7">Adult mites</tissue>
    </source>
</reference>
<evidence type="ECO:0000256" key="2">
    <source>
        <dbReference type="ARBA" id="ARBA00022692"/>
    </source>
</evidence>
<evidence type="ECO:0000313" key="7">
    <source>
        <dbReference type="EMBL" id="KAJ6218558.1"/>
    </source>
</evidence>
<name>A0A9Q0RJY8_BLOTA</name>
<dbReference type="EMBL" id="JAPWDV010000003">
    <property type="protein sequence ID" value="KAJ6218558.1"/>
    <property type="molecule type" value="Genomic_DNA"/>
</dbReference>
<evidence type="ECO:0000259" key="6">
    <source>
        <dbReference type="PROSITE" id="PS50801"/>
    </source>
</evidence>
<dbReference type="PANTHER" id="PTHR11814">
    <property type="entry name" value="SULFATE TRANSPORTER"/>
    <property type="match status" value="1"/>
</dbReference>
<keyword evidence="2 5" id="KW-0812">Transmembrane</keyword>
<keyword evidence="8" id="KW-1185">Reference proteome</keyword>
<feature type="transmembrane region" description="Helical" evidence="5">
    <location>
        <begin position="243"/>
        <end position="261"/>
    </location>
</feature>
<dbReference type="InterPro" id="IPR011547">
    <property type="entry name" value="SLC26A/SulP_dom"/>
</dbReference>
<feature type="transmembrane region" description="Helical" evidence="5">
    <location>
        <begin position="322"/>
        <end position="341"/>
    </location>
</feature>
<accession>A0A9Q0RJY8</accession>
<protein>
    <recommendedName>
        <fullName evidence="6">STAS domain-containing protein</fullName>
    </recommendedName>
</protein>
<dbReference type="Gene3D" id="3.30.750.24">
    <property type="entry name" value="STAS domain"/>
    <property type="match status" value="1"/>
</dbReference>
<dbReference type="CDD" id="cd07042">
    <property type="entry name" value="STAS_SulP_like_sulfate_transporter"/>
    <property type="match status" value="1"/>
</dbReference>
<gene>
    <name evidence="7" type="ORF">RDWZM_009715</name>
</gene>
<dbReference type="GO" id="GO:0055085">
    <property type="term" value="P:transmembrane transport"/>
    <property type="evidence" value="ECO:0007669"/>
    <property type="project" value="InterPro"/>
</dbReference>
<comment type="subcellular location">
    <subcellularLocation>
        <location evidence="1">Membrane</location>
        <topology evidence="1">Multi-pass membrane protein</topology>
    </subcellularLocation>
</comment>
<dbReference type="PROSITE" id="PS50801">
    <property type="entry name" value="STAS"/>
    <property type="match status" value="1"/>
</dbReference>
<dbReference type="InterPro" id="IPR002645">
    <property type="entry name" value="STAS_dom"/>
</dbReference>
<feature type="transmembrane region" description="Helical" evidence="5">
    <location>
        <begin position="474"/>
        <end position="493"/>
    </location>
</feature>
<evidence type="ECO:0000256" key="3">
    <source>
        <dbReference type="ARBA" id="ARBA00022989"/>
    </source>
</evidence>
<evidence type="ECO:0000256" key="1">
    <source>
        <dbReference type="ARBA" id="ARBA00004141"/>
    </source>
</evidence>
<sequence length="928" mass="105072">MSNKPNSSQTINGEPLAVPYLSINRMAYSLNSFNQQFRRVSQMSPNHEHLYDYEMNPLNRSSSVKIERTKASINRIQKCISKLICNCFHRSARWASTITPFTFCRQYVPAFEWISEYPRTDFMSDLLTGLTIAVFHVPECLGYSFLADVSPIYCLYSSFFPTLIYSFIGTSQYCSVGTFAALSIMTGTVIKETNWIIHRESMLQHSLTMETNSTTPFDNNDDYEIVSSYETMEPVVMFRNEDIAFVCSFIVGIYLLIFGLFRMGFLSVYMSEPFLNGFTCSVAFHVLASQLQHMLGLPHFQIGHSEFFYLDPWLRNRMKLKISFPIEFVVVLFGVIGSNMFNLSNRYQVKVIGAIQRGLPQPKAPQVVGLFKYVWQPCISIAVISYAITYSIGRTFLNQAYENKGLQTTINNSNNNNNNNKKPMDHRSWEINPSQELIALGCCNLISSFFSCIPSGASLSRSSIQFGSGGRTQLVSIINCIGILFILYMSSILESLPNAILATTISIALRNLLGNVAQFHRYWTISKVDASVWMVTFLSVIIIGINWGLYIGLLYSLLTLIYKSQLPPSYLLGAISLVDEKNTLDYFVPLNQYINARELPGIKIFQFCGPLHFANAEYFVKQLEAKLKISIKELIKMKTIITILDNSLAVKLSSSTSVSVISSNNIKAKEKCSNENMLETIENEDEDNSDGEQGQLSKQFSCSTTIKPFCSRLSLSKGNLSQYSTMELQYRRHLLRSLPDYLVIDCSMFSYIDIDGVKMIRRLIKDFQFLNVKVFLGGCPSHVGQLLEQSDLSRNDRLGQIIYISVLDAIEHARQEQQDQANRFMSVTSIEDQQIQSEPTMIIDNNVIENGNVPFIEYPLMADTSFTGLHLSTNEPISSLFSSSMASTFQSIDDDSVIQQMTHPNVIELSNEDDCQSVWIEEDGIDDY</sequence>